<organism evidence="2 3">
    <name type="scientific">Candidatus Salinicoccus stercoripullorum</name>
    <dbReference type="NCBI Taxonomy" id="2838756"/>
    <lineage>
        <taxon>Bacteria</taxon>
        <taxon>Bacillati</taxon>
        <taxon>Bacillota</taxon>
        <taxon>Bacilli</taxon>
        <taxon>Bacillales</taxon>
        <taxon>Staphylococcaceae</taxon>
        <taxon>Salinicoccus</taxon>
    </lineage>
</organism>
<feature type="compositionally biased region" description="Basic and acidic residues" evidence="1">
    <location>
        <begin position="207"/>
        <end position="218"/>
    </location>
</feature>
<dbReference type="Gene3D" id="1.20.120.20">
    <property type="entry name" value="Apolipoprotein"/>
    <property type="match status" value="1"/>
</dbReference>
<evidence type="ECO:0000313" key="3">
    <source>
        <dbReference type="Proteomes" id="UP000823989"/>
    </source>
</evidence>
<reference evidence="2" key="1">
    <citation type="journal article" date="2021" name="PeerJ">
        <title>Extensive microbial diversity within the chicken gut microbiome revealed by metagenomics and culture.</title>
        <authorList>
            <person name="Gilroy R."/>
            <person name="Ravi A."/>
            <person name="Getino M."/>
            <person name="Pursley I."/>
            <person name="Horton D.L."/>
            <person name="Alikhan N.F."/>
            <person name="Baker D."/>
            <person name="Gharbi K."/>
            <person name="Hall N."/>
            <person name="Watson M."/>
            <person name="Adriaenssens E.M."/>
            <person name="Foster-Nyarko E."/>
            <person name="Jarju S."/>
            <person name="Secka A."/>
            <person name="Antonio M."/>
            <person name="Oren A."/>
            <person name="Chaudhuri R.R."/>
            <person name="La Ragione R."/>
            <person name="Hildebrand F."/>
            <person name="Pallen M.J."/>
        </authorList>
    </citation>
    <scope>NUCLEOTIDE SEQUENCE</scope>
    <source>
        <strain evidence="2">ChiHjej13B12-752</strain>
    </source>
</reference>
<proteinExistence type="predicted"/>
<feature type="compositionally biased region" description="Basic and acidic residues" evidence="1">
    <location>
        <begin position="86"/>
        <end position="99"/>
    </location>
</feature>
<evidence type="ECO:0000313" key="2">
    <source>
        <dbReference type="EMBL" id="HIW13018.1"/>
    </source>
</evidence>
<reference evidence="2" key="2">
    <citation type="submission" date="2021-04" db="EMBL/GenBank/DDBJ databases">
        <authorList>
            <person name="Gilroy R."/>
        </authorList>
    </citation>
    <scope>NUCLEOTIDE SEQUENCE</scope>
    <source>
        <strain evidence="2">ChiHjej13B12-752</strain>
    </source>
</reference>
<name>A0A9D1QI76_9STAP</name>
<evidence type="ECO:0000256" key="1">
    <source>
        <dbReference type="SAM" id="MobiDB-lite"/>
    </source>
</evidence>
<feature type="compositionally biased region" description="Low complexity" evidence="1">
    <location>
        <begin position="100"/>
        <end position="109"/>
    </location>
</feature>
<dbReference type="EMBL" id="DXHR01000025">
    <property type="protein sequence ID" value="HIW13018.1"/>
    <property type="molecule type" value="Genomic_DNA"/>
</dbReference>
<feature type="compositionally biased region" description="Basic and acidic residues" evidence="1">
    <location>
        <begin position="150"/>
        <end position="162"/>
    </location>
</feature>
<protein>
    <recommendedName>
        <fullName evidence="4">YtxH domain-containing protein</fullName>
    </recommendedName>
</protein>
<evidence type="ECO:0008006" key="4">
    <source>
        <dbReference type="Google" id="ProtNLM"/>
    </source>
</evidence>
<feature type="region of interest" description="Disordered" evidence="1">
    <location>
        <begin position="54"/>
        <end position="230"/>
    </location>
</feature>
<comment type="caution">
    <text evidence="2">The sequence shown here is derived from an EMBL/GenBank/DDBJ whole genome shotgun (WGS) entry which is preliminary data.</text>
</comment>
<dbReference type="SUPFAM" id="SSF47162">
    <property type="entry name" value="Apolipoprotein"/>
    <property type="match status" value="1"/>
</dbReference>
<feature type="compositionally biased region" description="Basic and acidic residues" evidence="1">
    <location>
        <begin position="64"/>
        <end position="78"/>
    </location>
</feature>
<feature type="compositionally biased region" description="Polar residues" evidence="1">
    <location>
        <begin position="135"/>
        <end position="147"/>
    </location>
</feature>
<accession>A0A9D1QI76</accession>
<sequence length="230" mass="25314">MARKSGTLLKVAAMLGLAVAAKQLSKKENRDAVVNEYNKVKEDPKGYAQDVQNKFNEQTAPYQEKAKQEFEKVKDDPKGYAQNVQEKAKSEVERAKQDPKAYAQEAQQKAKSKMNAGKGGSREAANDYAEEGNDNSKISSVQGASSVDDSEGHFTKPDRMDSEGQLTTEQMNEEWVSEGGIHPEEELQDAVSHGGLNKETPGNAEVVDDKGDKDDSHNIHVVTDEENDKK</sequence>
<dbReference type="Proteomes" id="UP000823989">
    <property type="component" value="Unassembled WGS sequence"/>
</dbReference>
<dbReference type="AlphaFoldDB" id="A0A9D1QI76"/>
<gene>
    <name evidence="2" type="ORF">H9891_07640</name>
</gene>